<organism evidence="1 2">
    <name type="scientific">Rotaria magnacalcarata</name>
    <dbReference type="NCBI Taxonomy" id="392030"/>
    <lineage>
        <taxon>Eukaryota</taxon>
        <taxon>Metazoa</taxon>
        <taxon>Spiralia</taxon>
        <taxon>Gnathifera</taxon>
        <taxon>Rotifera</taxon>
        <taxon>Eurotatoria</taxon>
        <taxon>Bdelloidea</taxon>
        <taxon>Philodinida</taxon>
        <taxon>Philodinidae</taxon>
        <taxon>Rotaria</taxon>
    </lineage>
</organism>
<keyword evidence="2" id="KW-1185">Reference proteome</keyword>
<dbReference type="EMBL" id="CAJOBG010050368">
    <property type="protein sequence ID" value="CAF4479691.1"/>
    <property type="molecule type" value="Genomic_DNA"/>
</dbReference>
<name>A0A820U1S7_9BILA</name>
<dbReference type="GO" id="GO:1990716">
    <property type="term" value="C:axonemal central apparatus"/>
    <property type="evidence" value="ECO:0007669"/>
    <property type="project" value="TreeGrafter"/>
</dbReference>
<gene>
    <name evidence="1" type="ORF">OVN521_LOCUS39535</name>
</gene>
<dbReference type="PANTHER" id="PTHR21963">
    <property type="entry name" value="PF6"/>
    <property type="match status" value="1"/>
</dbReference>
<sequence>MDLDQSTAVVREPLLSNPKVTGATVMRPFQDEIHRRWLASFDDDSVIPSSLRNYTSATAMTRSYSSMSGSNHSSTNNLNPQENAILRQTSRNNQHPYKSTALTAGVSGQQPIAEMPKAIDYRNFMEFPRLQDDVRIKLFTSLKSYIDFVKNRADYHTKLLPNDHRSRLEKEKANKIWKNVRPQGTTKDDLTLLYLKTLRPDRQKTITQQSVVPLSKKYNIDHLRDELQQEKFNKQLKNEIKK</sequence>
<proteinExistence type="predicted"/>
<feature type="non-terminal residue" evidence="1">
    <location>
        <position position="1"/>
    </location>
</feature>
<dbReference type="InterPro" id="IPR026173">
    <property type="entry name" value="SPAG17"/>
</dbReference>
<dbReference type="AlphaFoldDB" id="A0A820U1S7"/>
<comment type="caution">
    <text evidence="1">The sequence shown here is derived from an EMBL/GenBank/DDBJ whole genome shotgun (WGS) entry which is preliminary data.</text>
</comment>
<dbReference type="Proteomes" id="UP000663866">
    <property type="component" value="Unassembled WGS sequence"/>
</dbReference>
<reference evidence="1" key="1">
    <citation type="submission" date="2021-02" db="EMBL/GenBank/DDBJ databases">
        <authorList>
            <person name="Nowell W R."/>
        </authorList>
    </citation>
    <scope>NUCLEOTIDE SEQUENCE</scope>
</reference>
<dbReference type="GO" id="GO:0005576">
    <property type="term" value="C:extracellular region"/>
    <property type="evidence" value="ECO:0007669"/>
    <property type="project" value="GOC"/>
</dbReference>
<evidence type="ECO:0000313" key="1">
    <source>
        <dbReference type="EMBL" id="CAF4479691.1"/>
    </source>
</evidence>
<protein>
    <submittedName>
        <fullName evidence="1">Uncharacterized protein</fullName>
    </submittedName>
</protein>
<dbReference type="GO" id="GO:0003351">
    <property type="term" value="P:epithelial cilium movement involved in extracellular fluid movement"/>
    <property type="evidence" value="ECO:0007669"/>
    <property type="project" value="TreeGrafter"/>
</dbReference>
<dbReference type="PANTHER" id="PTHR21963:SF1">
    <property type="entry name" value="SPERM-ASSOCIATED ANTIGEN 17"/>
    <property type="match status" value="1"/>
</dbReference>
<dbReference type="GO" id="GO:1904158">
    <property type="term" value="P:axonemal central apparatus assembly"/>
    <property type="evidence" value="ECO:0007669"/>
    <property type="project" value="TreeGrafter"/>
</dbReference>
<accession>A0A820U1S7</accession>
<evidence type="ECO:0000313" key="2">
    <source>
        <dbReference type="Proteomes" id="UP000663866"/>
    </source>
</evidence>